<evidence type="ECO:0000256" key="1">
    <source>
        <dbReference type="SAM" id="SignalP"/>
    </source>
</evidence>
<proteinExistence type="predicted"/>
<evidence type="ECO:0000313" key="2">
    <source>
        <dbReference type="Ensembl" id="ENSCVAP00000029970.1"/>
    </source>
</evidence>
<feature type="chain" id="PRO_5018778724" evidence="1">
    <location>
        <begin position="22"/>
        <end position="139"/>
    </location>
</feature>
<keyword evidence="3" id="KW-1185">Reference proteome</keyword>
<accession>A0A3Q2GN45</accession>
<reference evidence="2" key="1">
    <citation type="submission" date="2025-08" db="UniProtKB">
        <authorList>
            <consortium name="Ensembl"/>
        </authorList>
    </citation>
    <scope>IDENTIFICATION</scope>
</reference>
<keyword evidence="1" id="KW-0732">Signal</keyword>
<organism evidence="2 3">
    <name type="scientific">Cyprinodon variegatus</name>
    <name type="common">Sheepshead minnow</name>
    <dbReference type="NCBI Taxonomy" id="28743"/>
    <lineage>
        <taxon>Eukaryota</taxon>
        <taxon>Metazoa</taxon>
        <taxon>Chordata</taxon>
        <taxon>Craniata</taxon>
        <taxon>Vertebrata</taxon>
        <taxon>Euteleostomi</taxon>
        <taxon>Actinopterygii</taxon>
        <taxon>Neopterygii</taxon>
        <taxon>Teleostei</taxon>
        <taxon>Neoteleostei</taxon>
        <taxon>Acanthomorphata</taxon>
        <taxon>Ovalentaria</taxon>
        <taxon>Atherinomorphae</taxon>
        <taxon>Cyprinodontiformes</taxon>
        <taxon>Cyprinodontidae</taxon>
        <taxon>Cyprinodon</taxon>
    </lineage>
</organism>
<feature type="signal peptide" evidence="1">
    <location>
        <begin position="1"/>
        <end position="21"/>
    </location>
</feature>
<dbReference type="Ensembl" id="ENSCVAT00000023448.1">
    <property type="protein sequence ID" value="ENSCVAP00000029970.1"/>
    <property type="gene ID" value="ENSCVAG00000018165.1"/>
</dbReference>
<reference evidence="2" key="2">
    <citation type="submission" date="2025-09" db="UniProtKB">
        <authorList>
            <consortium name="Ensembl"/>
        </authorList>
    </citation>
    <scope>IDENTIFICATION</scope>
</reference>
<dbReference type="PANTHER" id="PTHR38564:SF2">
    <property type="entry name" value="WU:FC46H12 PRECURSOR"/>
    <property type="match status" value="1"/>
</dbReference>
<sequence length="139" mass="15610">SRMHVGRWILAVLLGTSVCDAGPLHAQCKVDWYLGLPCRDVYHLLVRQIQKWTSASGCTAGGQRCLYKVFVMTEQAVKEKTEGAMSISETWFAVRDHGTNYCNLYNLIEGSGLTQSRGYREVTSEFQCTQRSTADCTVY</sequence>
<dbReference type="GeneTree" id="ENSGT00940000170561"/>
<dbReference type="OMA" id="STANCEK"/>
<dbReference type="Proteomes" id="UP000265020">
    <property type="component" value="Unassembled WGS sequence"/>
</dbReference>
<dbReference type="PANTHER" id="PTHR38564">
    <property type="entry name" value="SI:CH73-250A16.5-RELATED"/>
    <property type="match status" value="1"/>
</dbReference>
<evidence type="ECO:0000313" key="3">
    <source>
        <dbReference type="Proteomes" id="UP000265020"/>
    </source>
</evidence>
<name>A0A3Q2GN45_CYPVA</name>
<protein>
    <submittedName>
        <fullName evidence="2">Uncharacterized protein</fullName>
    </submittedName>
</protein>
<dbReference type="AlphaFoldDB" id="A0A3Q2GN45"/>